<sequence>MSYEFNPESKLFEFPNPYKIENMAWLAAGGLLTLGGIGTLVAVRERIALGADLAALKVIGIAVLLMGLGFWFLARAFVQLRYFFGRNRPASLAPVVAADVDGDSNGAKHYKETLRQNAISYPEPKGALNGLLYSMMPALIFAPRVIRQAAQSQFYNFLALAATLASFLVCWLAFGQSGAAGWIGLVYGLFAFVQIMQPMAGSRGVNGDEQVGKGSLIVLVLLAVLGPVLLGMVAGHLPPLGQLSINGVVFVGLVCALLSCAVFGMALKNQLRAAPAAVGSARVMETVTMNAHPNKLIEELDRILMTRWYSNIPNRRYTRRSPQVDGRQGQFAAEMFEETQPRPQADRVAEGLGHAVSSPRFFWLTCLTALGLACVVAGTIAAMLVSQHILQAEPVAGTMAFAVSQFAVGVFCLRAAHVLWGRFDFVSELIWVDINGSYESAQMHIGNQVTSQVQSSKNVINIESMTMRVWVSEIDTVIFGKDEYRQLVGMRGVPALANELAQMLKGFGETRASIVAPSSQQDLERAHNMALIGKVVAGQAAVDAVELLGGHRPAPVVMPVLPMCRQCGAGMESDARFCTDCGTAA</sequence>
<feature type="transmembrane region" description="Helical" evidence="1">
    <location>
        <begin position="154"/>
        <end position="174"/>
    </location>
</feature>
<gene>
    <name evidence="2" type="ORF">HH213_27995</name>
</gene>
<dbReference type="Proteomes" id="UP000503117">
    <property type="component" value="Chromosome"/>
</dbReference>
<feature type="transmembrane region" description="Helical" evidence="1">
    <location>
        <begin position="23"/>
        <end position="43"/>
    </location>
</feature>
<feature type="transmembrane region" description="Helical" evidence="1">
    <location>
        <begin position="55"/>
        <end position="74"/>
    </location>
</feature>
<feature type="transmembrane region" description="Helical" evidence="1">
    <location>
        <begin position="216"/>
        <end position="237"/>
    </location>
</feature>
<dbReference type="RefSeq" id="WP_169114457.1">
    <property type="nucleotide sequence ID" value="NZ_CP051684.1"/>
</dbReference>
<reference evidence="2 3" key="1">
    <citation type="submission" date="2020-04" db="EMBL/GenBank/DDBJ databases">
        <title>Genome sequencing of novel species.</title>
        <authorList>
            <person name="Heo J."/>
            <person name="Kim S.-J."/>
            <person name="Kim J.-S."/>
            <person name="Hong S.-B."/>
            <person name="Kwon S.-W."/>
        </authorList>
    </citation>
    <scope>NUCLEOTIDE SEQUENCE [LARGE SCALE GENOMIC DNA]</scope>
    <source>
        <strain evidence="2 3">AF9R3</strain>
    </source>
</reference>
<feature type="transmembrane region" description="Helical" evidence="1">
    <location>
        <begin position="243"/>
        <end position="267"/>
    </location>
</feature>
<feature type="transmembrane region" description="Helical" evidence="1">
    <location>
        <begin position="395"/>
        <end position="413"/>
    </location>
</feature>
<name>A0ABX6MKK3_9BURK</name>
<accession>A0ABX6MKK3</accession>
<keyword evidence="1" id="KW-0812">Transmembrane</keyword>
<feature type="transmembrane region" description="Helical" evidence="1">
    <location>
        <begin position="126"/>
        <end position="142"/>
    </location>
</feature>
<evidence type="ECO:0000256" key="1">
    <source>
        <dbReference type="SAM" id="Phobius"/>
    </source>
</evidence>
<feature type="transmembrane region" description="Helical" evidence="1">
    <location>
        <begin position="180"/>
        <end position="196"/>
    </location>
</feature>
<protein>
    <recommendedName>
        <fullName evidence="4">Zinc ribbon domain-containing protein</fullName>
    </recommendedName>
</protein>
<keyword evidence="1" id="KW-1133">Transmembrane helix</keyword>
<evidence type="ECO:0000313" key="3">
    <source>
        <dbReference type="Proteomes" id="UP000503117"/>
    </source>
</evidence>
<keyword evidence="3" id="KW-1185">Reference proteome</keyword>
<organism evidence="2 3">
    <name type="scientific">Duganella dendranthematis</name>
    <dbReference type="NCBI Taxonomy" id="2728021"/>
    <lineage>
        <taxon>Bacteria</taxon>
        <taxon>Pseudomonadati</taxon>
        <taxon>Pseudomonadota</taxon>
        <taxon>Betaproteobacteria</taxon>
        <taxon>Burkholderiales</taxon>
        <taxon>Oxalobacteraceae</taxon>
        <taxon>Telluria group</taxon>
        <taxon>Duganella</taxon>
    </lineage>
</organism>
<evidence type="ECO:0000313" key="2">
    <source>
        <dbReference type="EMBL" id="QJD93587.1"/>
    </source>
</evidence>
<feature type="transmembrane region" description="Helical" evidence="1">
    <location>
        <begin position="361"/>
        <end position="383"/>
    </location>
</feature>
<dbReference type="EMBL" id="CP051684">
    <property type="protein sequence ID" value="QJD93587.1"/>
    <property type="molecule type" value="Genomic_DNA"/>
</dbReference>
<keyword evidence="1" id="KW-0472">Membrane</keyword>
<evidence type="ECO:0008006" key="4">
    <source>
        <dbReference type="Google" id="ProtNLM"/>
    </source>
</evidence>
<proteinExistence type="predicted"/>